<accession>A0A8X6KY48</accession>
<gene>
    <name evidence="1" type="ORF">TNCT_234121</name>
</gene>
<name>A0A8X6KY48_TRICU</name>
<organism evidence="1 2">
    <name type="scientific">Trichonephila clavata</name>
    <name type="common">Joro spider</name>
    <name type="synonym">Nephila clavata</name>
    <dbReference type="NCBI Taxonomy" id="2740835"/>
    <lineage>
        <taxon>Eukaryota</taxon>
        <taxon>Metazoa</taxon>
        <taxon>Ecdysozoa</taxon>
        <taxon>Arthropoda</taxon>
        <taxon>Chelicerata</taxon>
        <taxon>Arachnida</taxon>
        <taxon>Araneae</taxon>
        <taxon>Araneomorphae</taxon>
        <taxon>Entelegynae</taxon>
        <taxon>Araneoidea</taxon>
        <taxon>Nephilidae</taxon>
        <taxon>Trichonephila</taxon>
    </lineage>
</organism>
<dbReference type="Proteomes" id="UP000887116">
    <property type="component" value="Unassembled WGS sequence"/>
</dbReference>
<evidence type="ECO:0000313" key="1">
    <source>
        <dbReference type="EMBL" id="GFQ90785.1"/>
    </source>
</evidence>
<keyword evidence="2" id="KW-1185">Reference proteome</keyword>
<dbReference type="EMBL" id="BMAO01033632">
    <property type="protein sequence ID" value="GFQ90785.1"/>
    <property type="molecule type" value="Genomic_DNA"/>
</dbReference>
<reference evidence="1" key="1">
    <citation type="submission" date="2020-07" db="EMBL/GenBank/DDBJ databases">
        <title>Multicomponent nature underlies the extraordinary mechanical properties of spider dragline silk.</title>
        <authorList>
            <person name="Kono N."/>
            <person name="Nakamura H."/>
            <person name="Mori M."/>
            <person name="Yoshida Y."/>
            <person name="Ohtoshi R."/>
            <person name="Malay A.D."/>
            <person name="Moran D.A.P."/>
            <person name="Tomita M."/>
            <person name="Numata K."/>
            <person name="Arakawa K."/>
        </authorList>
    </citation>
    <scope>NUCLEOTIDE SEQUENCE</scope>
</reference>
<protein>
    <submittedName>
        <fullName evidence="1">Uncharacterized protein</fullName>
    </submittedName>
</protein>
<proteinExistence type="predicted"/>
<evidence type="ECO:0000313" key="2">
    <source>
        <dbReference type="Proteomes" id="UP000887116"/>
    </source>
</evidence>
<sequence>MPVTTSIYKWWRKVSYLCRGKRTSSRFYRAFPIPARLGASLRKRTFLGSAVVSRLPWELVKKKWNRTEKKGRECFHVRVTDVVSTVVFIVRKVSF</sequence>
<comment type="caution">
    <text evidence="1">The sequence shown here is derived from an EMBL/GenBank/DDBJ whole genome shotgun (WGS) entry which is preliminary data.</text>
</comment>
<dbReference type="AlphaFoldDB" id="A0A8X6KY48"/>